<dbReference type="GO" id="GO:0009244">
    <property type="term" value="P:lipopolysaccharide core region biosynthetic process"/>
    <property type="evidence" value="ECO:0007669"/>
    <property type="project" value="TreeGrafter"/>
</dbReference>
<dbReference type="SUPFAM" id="SSF53756">
    <property type="entry name" value="UDP-Glycosyltransferase/glycogen phosphorylase"/>
    <property type="match status" value="1"/>
</dbReference>
<protein>
    <submittedName>
        <fullName evidence="3">Uncharacterized protein</fullName>
    </submittedName>
</protein>
<dbReference type="GO" id="GO:0008713">
    <property type="term" value="F:ADP-heptose-lipopolysaccharide heptosyltransferase activity"/>
    <property type="evidence" value="ECO:0007669"/>
    <property type="project" value="TreeGrafter"/>
</dbReference>
<dbReference type="PANTHER" id="PTHR30160">
    <property type="entry name" value="TETRAACYLDISACCHARIDE 4'-KINASE-RELATED"/>
    <property type="match status" value="1"/>
</dbReference>
<keyword evidence="2" id="KW-0808">Transferase</keyword>
<sequence length="323" mass="36611">MKVLVIQNRMGIGDMVIFLPYIEAISKYFNTPISLLVKENTKSLEFLSNNSSINKIITLERDDKKKIGRHYGLNGILNLASDIKKHNFDKVFIFNSSFRYALIAKLARIKNIYQYVLFDKKNQNIIETAKLFIKKTINVEVENNPIISINSNEVRQAQDKYKISNEDINILLGVGGSGPTKRVSPEKFLEFIKLCNDKLRCKFFLAAGANEIEEKIVNQISNSEFKNKCVTLNKLKISETLPIIKNCNIAICNDTSFSHLSAALGIQTIVLMTDTPLLYGNYSPRMHPIMPDGETTVTHNTLGKDQINPKSIFDKMKDLLNLS</sequence>
<accession>A0A381WAW0</accession>
<dbReference type="InterPro" id="IPR002201">
    <property type="entry name" value="Glyco_trans_9"/>
</dbReference>
<dbReference type="Gene3D" id="3.40.50.2000">
    <property type="entry name" value="Glycogen Phosphorylase B"/>
    <property type="match status" value="2"/>
</dbReference>
<dbReference type="GO" id="GO:0005829">
    <property type="term" value="C:cytosol"/>
    <property type="evidence" value="ECO:0007669"/>
    <property type="project" value="TreeGrafter"/>
</dbReference>
<reference evidence="3" key="1">
    <citation type="submission" date="2018-05" db="EMBL/GenBank/DDBJ databases">
        <authorList>
            <person name="Lanie J.A."/>
            <person name="Ng W.-L."/>
            <person name="Kazmierczak K.M."/>
            <person name="Andrzejewski T.M."/>
            <person name="Davidsen T.M."/>
            <person name="Wayne K.J."/>
            <person name="Tettelin H."/>
            <person name="Glass J.I."/>
            <person name="Rusch D."/>
            <person name="Podicherti R."/>
            <person name="Tsui H.-C.T."/>
            <person name="Winkler M.E."/>
        </authorList>
    </citation>
    <scope>NUCLEOTIDE SEQUENCE</scope>
</reference>
<evidence type="ECO:0000256" key="2">
    <source>
        <dbReference type="ARBA" id="ARBA00022679"/>
    </source>
</evidence>
<dbReference type="CDD" id="cd03789">
    <property type="entry name" value="GT9_LPS_heptosyltransferase"/>
    <property type="match status" value="1"/>
</dbReference>
<evidence type="ECO:0000256" key="1">
    <source>
        <dbReference type="ARBA" id="ARBA00022676"/>
    </source>
</evidence>
<dbReference type="EMBL" id="UINC01011218">
    <property type="protein sequence ID" value="SVA49612.1"/>
    <property type="molecule type" value="Genomic_DNA"/>
</dbReference>
<dbReference type="AlphaFoldDB" id="A0A381WAW0"/>
<keyword evidence="1" id="KW-0328">Glycosyltransferase</keyword>
<organism evidence="3">
    <name type="scientific">marine metagenome</name>
    <dbReference type="NCBI Taxonomy" id="408172"/>
    <lineage>
        <taxon>unclassified sequences</taxon>
        <taxon>metagenomes</taxon>
        <taxon>ecological metagenomes</taxon>
    </lineage>
</organism>
<gene>
    <name evidence="3" type="ORF">METZ01_LOCUS102466</name>
</gene>
<dbReference type="InterPro" id="IPR051199">
    <property type="entry name" value="LPS_LOS_Heptosyltrfase"/>
</dbReference>
<proteinExistence type="predicted"/>
<name>A0A381WAW0_9ZZZZ</name>
<dbReference type="Pfam" id="PF01075">
    <property type="entry name" value="Glyco_transf_9"/>
    <property type="match status" value="1"/>
</dbReference>
<evidence type="ECO:0000313" key="3">
    <source>
        <dbReference type="EMBL" id="SVA49612.1"/>
    </source>
</evidence>